<keyword evidence="1" id="KW-0862">Zinc</keyword>
<dbReference type="EMBL" id="MCFL01000022">
    <property type="protein sequence ID" value="ORZ35480.1"/>
    <property type="molecule type" value="Genomic_DNA"/>
</dbReference>
<dbReference type="PANTHER" id="PTHR47251:SF1">
    <property type="entry name" value="FINGER DOMAIN PROTEIN, PUTATIVE (AFU_ORTHOLOGUE AFUA_3G04180)-RELATED"/>
    <property type="match status" value="1"/>
</dbReference>
<dbReference type="PANTHER" id="PTHR47251">
    <property type="entry name" value="FINGER DOMAIN PROTEIN, PUTATIVE (AFU_ORTHOLOGUE AFUA_3G04180)-RELATED"/>
    <property type="match status" value="1"/>
</dbReference>
<dbReference type="AlphaFoldDB" id="A0A1Y2HLL8"/>
<feature type="domain" description="G-patch" evidence="4">
    <location>
        <begin position="46"/>
        <end position="92"/>
    </location>
</feature>
<dbReference type="InterPro" id="IPR013087">
    <property type="entry name" value="Znf_C2H2_type"/>
</dbReference>
<dbReference type="InterPro" id="IPR000467">
    <property type="entry name" value="G_patch_dom"/>
</dbReference>
<feature type="compositionally biased region" description="Polar residues" evidence="2">
    <location>
        <begin position="363"/>
        <end position="373"/>
    </location>
</feature>
<feature type="domain" description="C2H2-type" evidence="3">
    <location>
        <begin position="144"/>
        <end position="174"/>
    </location>
</feature>
<dbReference type="Proteomes" id="UP000193411">
    <property type="component" value="Unassembled WGS sequence"/>
</dbReference>
<dbReference type="PROSITE" id="PS50174">
    <property type="entry name" value="G_PATCH"/>
    <property type="match status" value="1"/>
</dbReference>
<feature type="compositionally biased region" description="Low complexity" evidence="2">
    <location>
        <begin position="374"/>
        <end position="391"/>
    </location>
</feature>
<feature type="region of interest" description="Disordered" evidence="2">
    <location>
        <begin position="177"/>
        <end position="205"/>
    </location>
</feature>
<evidence type="ECO:0000256" key="1">
    <source>
        <dbReference type="PROSITE-ProRule" id="PRU00042"/>
    </source>
</evidence>
<dbReference type="GO" id="GO:0008270">
    <property type="term" value="F:zinc ion binding"/>
    <property type="evidence" value="ECO:0007669"/>
    <property type="project" value="UniProtKB-KW"/>
</dbReference>
<dbReference type="Pfam" id="PF01585">
    <property type="entry name" value="G-patch"/>
    <property type="match status" value="1"/>
</dbReference>
<comment type="caution">
    <text evidence="5">The sequence shown here is derived from an EMBL/GenBank/DDBJ whole genome shotgun (WGS) entry which is preliminary data.</text>
</comment>
<proteinExistence type="predicted"/>
<keyword evidence="1" id="KW-0863">Zinc-finger</keyword>
<evidence type="ECO:0000259" key="4">
    <source>
        <dbReference type="PROSITE" id="PS50174"/>
    </source>
</evidence>
<keyword evidence="6" id="KW-1185">Reference proteome</keyword>
<protein>
    <recommendedName>
        <fullName evidence="7">G-patch domain-containing protein</fullName>
    </recommendedName>
</protein>
<dbReference type="GO" id="GO:0003676">
    <property type="term" value="F:nucleic acid binding"/>
    <property type="evidence" value="ECO:0007669"/>
    <property type="project" value="InterPro"/>
</dbReference>
<evidence type="ECO:0000256" key="2">
    <source>
        <dbReference type="SAM" id="MobiDB-lite"/>
    </source>
</evidence>
<keyword evidence="1" id="KW-0479">Metal-binding</keyword>
<organism evidence="5 6">
    <name type="scientific">Catenaria anguillulae PL171</name>
    <dbReference type="NCBI Taxonomy" id="765915"/>
    <lineage>
        <taxon>Eukaryota</taxon>
        <taxon>Fungi</taxon>
        <taxon>Fungi incertae sedis</taxon>
        <taxon>Blastocladiomycota</taxon>
        <taxon>Blastocladiomycetes</taxon>
        <taxon>Blastocladiales</taxon>
        <taxon>Catenariaceae</taxon>
        <taxon>Catenaria</taxon>
    </lineage>
</organism>
<dbReference type="PROSITE" id="PS00028">
    <property type="entry name" value="ZINC_FINGER_C2H2_1"/>
    <property type="match status" value="1"/>
</dbReference>
<dbReference type="OrthoDB" id="4822at2759"/>
<evidence type="ECO:0000313" key="6">
    <source>
        <dbReference type="Proteomes" id="UP000193411"/>
    </source>
</evidence>
<accession>A0A1Y2HLL8</accession>
<evidence type="ECO:0008006" key="7">
    <source>
        <dbReference type="Google" id="ProtNLM"/>
    </source>
</evidence>
<feature type="region of interest" description="Disordered" evidence="2">
    <location>
        <begin position="1"/>
        <end position="34"/>
    </location>
</feature>
<evidence type="ECO:0000313" key="5">
    <source>
        <dbReference type="EMBL" id="ORZ35480.1"/>
    </source>
</evidence>
<dbReference type="SMART" id="SM00443">
    <property type="entry name" value="G_patch"/>
    <property type="match status" value="1"/>
</dbReference>
<dbReference type="STRING" id="765915.A0A1Y2HLL8"/>
<reference evidence="5 6" key="1">
    <citation type="submission" date="2016-07" db="EMBL/GenBank/DDBJ databases">
        <title>Pervasive Adenine N6-methylation of Active Genes in Fungi.</title>
        <authorList>
            <consortium name="DOE Joint Genome Institute"/>
            <person name="Mondo S.J."/>
            <person name="Dannebaum R.O."/>
            <person name="Kuo R.C."/>
            <person name="Labutti K."/>
            <person name="Haridas S."/>
            <person name="Kuo A."/>
            <person name="Salamov A."/>
            <person name="Ahrendt S.R."/>
            <person name="Lipzen A."/>
            <person name="Sullivan W."/>
            <person name="Andreopoulos W.B."/>
            <person name="Clum A."/>
            <person name="Lindquist E."/>
            <person name="Daum C."/>
            <person name="Ramamoorthy G.K."/>
            <person name="Gryganskyi A."/>
            <person name="Culley D."/>
            <person name="Magnuson J.K."/>
            <person name="James T.Y."/>
            <person name="O'Malley M.A."/>
            <person name="Stajich J.E."/>
            <person name="Spatafora J.W."/>
            <person name="Visel A."/>
            <person name="Grigoriev I.V."/>
        </authorList>
    </citation>
    <scope>NUCLEOTIDE SEQUENCE [LARGE SCALE GENOMIC DNA]</scope>
    <source>
        <strain evidence="5 6">PL171</strain>
    </source>
</reference>
<feature type="region of interest" description="Disordered" evidence="2">
    <location>
        <begin position="363"/>
        <end position="405"/>
    </location>
</feature>
<sequence>MHRGLGASSRPSKKRSHSTQDDEDGNDNLASGDGAVGDALATPIATHNPGYKLLLKLGWTAGKGLGATESGRVDPIPHYSHIGTMGLGQWQQDLEYMSLATSRPISIAERLATETDADREKREAKLQRDEATKAEVDAVKRALYRCDICNKQYNKQHELDSHLGSYEHHHAKRAREMREAERKLAKEGGEVEKEKKRAKRREEREMEMMVKAAAAATPAGSVSVGPHPAVSATLLPGGSWPAAAQVPAPLSAAPVIPHHVQQQHYAAQYAAYYAQTYGAHHAGYPPAAPVPSYPWPHQQHQVQQLPHFSQAPPMHAQPAPLPHIVPPALSTELVRLTHVAHQIHMIRFPLFAPVSLLSATSHPAPVSTSAQTIPTSSPPAAVASSNSTSTPRPVISFGLGRKFKK</sequence>
<name>A0A1Y2HLL8_9FUNG</name>
<dbReference type="PROSITE" id="PS50157">
    <property type="entry name" value="ZINC_FINGER_C2H2_2"/>
    <property type="match status" value="1"/>
</dbReference>
<evidence type="ECO:0000259" key="3">
    <source>
        <dbReference type="PROSITE" id="PS50157"/>
    </source>
</evidence>
<gene>
    <name evidence="5" type="ORF">BCR44DRAFT_27855</name>
</gene>